<name>A0ABN9QRL5_9DINO</name>
<accession>A0ABN9QRL5</accession>
<feature type="non-terminal residue" evidence="2">
    <location>
        <position position="1"/>
    </location>
</feature>
<protein>
    <submittedName>
        <fullName evidence="2">Uncharacterized protein</fullName>
    </submittedName>
</protein>
<keyword evidence="3" id="KW-1185">Reference proteome</keyword>
<proteinExistence type="predicted"/>
<evidence type="ECO:0000256" key="1">
    <source>
        <dbReference type="SAM" id="MobiDB-lite"/>
    </source>
</evidence>
<evidence type="ECO:0000313" key="3">
    <source>
        <dbReference type="Proteomes" id="UP001189429"/>
    </source>
</evidence>
<reference evidence="2" key="1">
    <citation type="submission" date="2023-10" db="EMBL/GenBank/DDBJ databases">
        <authorList>
            <person name="Chen Y."/>
            <person name="Shah S."/>
            <person name="Dougan E. K."/>
            <person name="Thang M."/>
            <person name="Chan C."/>
        </authorList>
    </citation>
    <scope>NUCLEOTIDE SEQUENCE [LARGE SCALE GENOMIC DNA]</scope>
</reference>
<evidence type="ECO:0000313" key="2">
    <source>
        <dbReference type="EMBL" id="CAK0808877.1"/>
    </source>
</evidence>
<dbReference type="Proteomes" id="UP001189429">
    <property type="component" value="Unassembled WGS sequence"/>
</dbReference>
<feature type="region of interest" description="Disordered" evidence="1">
    <location>
        <begin position="97"/>
        <end position="141"/>
    </location>
</feature>
<organism evidence="2 3">
    <name type="scientific">Prorocentrum cordatum</name>
    <dbReference type="NCBI Taxonomy" id="2364126"/>
    <lineage>
        <taxon>Eukaryota</taxon>
        <taxon>Sar</taxon>
        <taxon>Alveolata</taxon>
        <taxon>Dinophyceae</taxon>
        <taxon>Prorocentrales</taxon>
        <taxon>Prorocentraceae</taxon>
        <taxon>Prorocentrum</taxon>
    </lineage>
</organism>
<gene>
    <name evidence="2" type="ORF">PCOR1329_LOCUS14323</name>
</gene>
<comment type="caution">
    <text evidence="2">The sequence shown here is derived from an EMBL/GenBank/DDBJ whole genome shotgun (WGS) entry which is preliminary data.</text>
</comment>
<sequence length="141" mass="14328">PLRPRPCYGAQSGPHAVLLLPAGRPVAPGVLEMPPSAEAVLRAGPLVLAGLAVPAAAVAAAALTERPSSGELLEQKEESCRRAKHVTEMVDILVKTQDAALEGAEGASPAEQAGGQTPGPRPPREDSDGEGSGQSHSKTSF</sequence>
<dbReference type="EMBL" id="CAUYUJ010004274">
    <property type="protein sequence ID" value="CAK0808877.1"/>
    <property type="molecule type" value="Genomic_DNA"/>
</dbReference>